<accession>A0A2G6KJR7</accession>
<evidence type="ECO:0000313" key="2">
    <source>
        <dbReference type="EMBL" id="PIE35908.1"/>
    </source>
</evidence>
<evidence type="ECO:0000313" key="3">
    <source>
        <dbReference type="Proteomes" id="UP000230821"/>
    </source>
</evidence>
<reference evidence="2 3" key="1">
    <citation type="submission" date="2017-10" db="EMBL/GenBank/DDBJ databases">
        <title>Novel microbial diversity and functional potential in the marine mammal oral microbiome.</title>
        <authorList>
            <person name="Dudek N.K."/>
            <person name="Sun C.L."/>
            <person name="Burstein D."/>
            <person name="Kantor R.S."/>
            <person name="Aliaga Goltsman D.S."/>
            <person name="Bik E.M."/>
            <person name="Thomas B.C."/>
            <person name="Banfield J.F."/>
            <person name="Relman D.A."/>
        </authorList>
    </citation>
    <scope>NUCLEOTIDE SEQUENCE [LARGE SCALE GENOMIC DNA]</scope>
    <source>
        <strain evidence="2">DOLJORAL78_47_16</strain>
    </source>
</reference>
<feature type="compositionally biased region" description="Basic residues" evidence="1">
    <location>
        <begin position="10"/>
        <end position="25"/>
    </location>
</feature>
<comment type="caution">
    <text evidence="2">The sequence shown here is derived from an EMBL/GenBank/DDBJ whole genome shotgun (WGS) entry which is preliminary data.</text>
</comment>
<feature type="region of interest" description="Disordered" evidence="1">
    <location>
        <begin position="1"/>
        <end position="33"/>
    </location>
</feature>
<dbReference type="EMBL" id="PDSK01000030">
    <property type="protein sequence ID" value="PIE35908.1"/>
    <property type="molecule type" value="Genomic_DNA"/>
</dbReference>
<dbReference type="AlphaFoldDB" id="A0A2G6KJR7"/>
<protein>
    <submittedName>
        <fullName evidence="2">Uncharacterized protein</fullName>
    </submittedName>
</protein>
<evidence type="ECO:0000256" key="1">
    <source>
        <dbReference type="SAM" id="MobiDB-lite"/>
    </source>
</evidence>
<organism evidence="2 3">
    <name type="scientific">candidate division KSB3 bacterium</name>
    <dbReference type="NCBI Taxonomy" id="2044937"/>
    <lineage>
        <taxon>Bacteria</taxon>
        <taxon>candidate division KSB3</taxon>
    </lineage>
</organism>
<name>A0A2G6KJR7_9BACT</name>
<proteinExistence type="predicted"/>
<gene>
    <name evidence="2" type="ORF">CSA56_02370</name>
</gene>
<dbReference type="Proteomes" id="UP000230821">
    <property type="component" value="Unassembled WGS sequence"/>
</dbReference>
<sequence>MFWSASIQKRQGHRAHERKKRHSQRNNRSGEESAVRWLLKQAQRKTQKKQFIRLFRFWGRSVTP</sequence>